<dbReference type="EMBL" id="LWMS01000010">
    <property type="protein sequence ID" value="PWL08778.1"/>
    <property type="molecule type" value="Genomic_DNA"/>
</dbReference>
<dbReference type="Proteomes" id="UP000246004">
    <property type="component" value="Unassembled WGS sequence"/>
</dbReference>
<evidence type="ECO:0000313" key="3">
    <source>
        <dbReference type="Proteomes" id="UP000217528"/>
    </source>
</evidence>
<dbReference type="RefSeq" id="WP_095608105.1">
    <property type="nucleotide sequence ID" value="NZ_LMVN01000003.1"/>
</dbReference>
<keyword evidence="3" id="KW-1185">Reference proteome</keyword>
<dbReference type="Proteomes" id="UP000217528">
    <property type="component" value="Unassembled WGS sequence"/>
</dbReference>
<gene>
    <name evidence="1" type="ORF">ASJ82_05205</name>
    <name evidence="2" type="ORF">MSCUN_04920</name>
</gene>
<organism evidence="1 3">
    <name type="scientific">Methanosphaera cuniculi</name>
    <dbReference type="NCBI Taxonomy" id="1077256"/>
    <lineage>
        <taxon>Archaea</taxon>
        <taxon>Methanobacteriati</taxon>
        <taxon>Methanobacteriota</taxon>
        <taxon>Methanomada group</taxon>
        <taxon>Methanobacteria</taxon>
        <taxon>Methanobacteriales</taxon>
        <taxon>Methanobacteriaceae</taxon>
        <taxon>Methanosphaera</taxon>
    </lineage>
</organism>
<dbReference type="OrthoDB" id="81223at2157"/>
<proteinExistence type="predicted"/>
<evidence type="ECO:0000313" key="2">
    <source>
        <dbReference type="EMBL" id="PWL08778.1"/>
    </source>
</evidence>
<sequence>MNTKNLSLNDLGIVDDVRFINDYHKYLLKHCMNYELHYDGLIAVEIMKLNHELERMLEDPDKTLSSQDIQLLIKIAEGRIFKETTELSDEYNRLNTHDILKTPRYNMFNVFVTHGY</sequence>
<dbReference type="EMBL" id="LMVN01000003">
    <property type="protein sequence ID" value="PAV08046.1"/>
    <property type="molecule type" value="Genomic_DNA"/>
</dbReference>
<evidence type="ECO:0000313" key="4">
    <source>
        <dbReference type="Proteomes" id="UP000246004"/>
    </source>
</evidence>
<comment type="caution">
    <text evidence="1">The sequence shown here is derived from an EMBL/GenBank/DDBJ whole genome shotgun (WGS) entry which is preliminary data.</text>
</comment>
<protein>
    <submittedName>
        <fullName evidence="1">Uncharacterized protein</fullName>
    </submittedName>
</protein>
<reference evidence="2 4" key="1">
    <citation type="submission" date="2016-04" db="EMBL/GenBank/DDBJ databases">
        <title>Genome sequence of Methanosphaera cuniculi DSM 4103.</title>
        <authorList>
            <person name="Poehlein A."/>
            <person name="Seedorf H."/>
            <person name="Daniel R."/>
        </authorList>
    </citation>
    <scope>NUCLEOTIDE SEQUENCE [LARGE SCALE GENOMIC DNA]</scope>
    <source>
        <strain evidence="2 4">DSM 4103</strain>
    </source>
</reference>
<dbReference type="AlphaFoldDB" id="A0A2A2HFG4"/>
<evidence type="ECO:0000313" key="1">
    <source>
        <dbReference type="EMBL" id="PAV08046.1"/>
    </source>
</evidence>
<accession>A0A2A2HFG4</accession>
<reference evidence="1 3" key="2">
    <citation type="journal article" date="2017" name="BMC Genomics">
        <title>Genomic analysis of methanogenic archaea reveals a shift towards energy conservation.</title>
        <authorList>
            <person name="Gilmore S.P."/>
            <person name="Henske J.K."/>
            <person name="Sexton J.A."/>
            <person name="Solomon K.V."/>
            <person name="Seppala S."/>
            <person name="Yoo J.I."/>
            <person name="Huyett L.M."/>
            <person name="Pressman A."/>
            <person name="Cogan J.Z."/>
            <person name="Kivenson V."/>
            <person name="Peng X."/>
            <person name="Tan Y."/>
            <person name="Valentine D.L."/>
            <person name="O'Malley M.A."/>
        </authorList>
    </citation>
    <scope>NUCLEOTIDE SEQUENCE [LARGE SCALE GENOMIC DNA]</scope>
    <source>
        <strain evidence="1 3">1R-7</strain>
    </source>
</reference>
<name>A0A2A2HFG4_9EURY</name>